<keyword evidence="2" id="KW-0813">Transport</keyword>
<keyword evidence="3 6" id="KW-0812">Transmembrane</keyword>
<feature type="transmembrane region" description="Helical" evidence="6">
    <location>
        <begin position="206"/>
        <end position="225"/>
    </location>
</feature>
<dbReference type="NCBIfam" id="TIGR01297">
    <property type="entry name" value="CDF"/>
    <property type="match status" value="1"/>
</dbReference>
<dbReference type="Gene3D" id="3.30.70.1350">
    <property type="entry name" value="Cation efflux protein, cytoplasmic domain"/>
    <property type="match status" value="1"/>
</dbReference>
<dbReference type="SUPFAM" id="SSF160240">
    <property type="entry name" value="Cation efflux protein cytoplasmic domain-like"/>
    <property type="match status" value="1"/>
</dbReference>
<dbReference type="InterPro" id="IPR040177">
    <property type="entry name" value="SLC30A9"/>
</dbReference>
<comment type="caution">
    <text evidence="9">The sequence shown here is derived from an EMBL/GenBank/DDBJ whole genome shotgun (WGS) entry which is preliminary data.</text>
</comment>
<dbReference type="EMBL" id="JBHTAR010000011">
    <property type="protein sequence ID" value="MFC7201079.1"/>
    <property type="molecule type" value="Genomic_DNA"/>
</dbReference>
<evidence type="ECO:0000256" key="1">
    <source>
        <dbReference type="ARBA" id="ARBA00004141"/>
    </source>
</evidence>
<feature type="transmembrane region" description="Helical" evidence="6">
    <location>
        <begin position="7"/>
        <end position="28"/>
    </location>
</feature>
<dbReference type="InterPro" id="IPR058533">
    <property type="entry name" value="Cation_efflux_TM"/>
</dbReference>
<feature type="domain" description="Cation efflux protein cytoplasmic" evidence="8">
    <location>
        <begin position="236"/>
        <end position="313"/>
    </location>
</feature>
<dbReference type="RefSeq" id="WP_279527838.1">
    <property type="nucleotide sequence ID" value="NZ_CP122312.1"/>
</dbReference>
<dbReference type="GO" id="GO:0016020">
    <property type="term" value="C:membrane"/>
    <property type="evidence" value="ECO:0007669"/>
    <property type="project" value="UniProtKB-SubCell"/>
</dbReference>
<feature type="domain" description="Cation efflux protein transmembrane" evidence="7">
    <location>
        <begin position="8"/>
        <end position="232"/>
    </location>
</feature>
<evidence type="ECO:0000256" key="6">
    <source>
        <dbReference type="SAM" id="Phobius"/>
    </source>
</evidence>
<evidence type="ECO:0000313" key="10">
    <source>
        <dbReference type="Proteomes" id="UP001596447"/>
    </source>
</evidence>
<comment type="subcellular location">
    <subcellularLocation>
        <location evidence="1">Membrane</location>
        <topology evidence="1">Multi-pass membrane protein</topology>
    </subcellularLocation>
</comment>
<evidence type="ECO:0000256" key="2">
    <source>
        <dbReference type="ARBA" id="ARBA00022448"/>
    </source>
</evidence>
<dbReference type="InterPro" id="IPR002524">
    <property type="entry name" value="Cation_efflux"/>
</dbReference>
<evidence type="ECO:0000256" key="3">
    <source>
        <dbReference type="ARBA" id="ARBA00022692"/>
    </source>
</evidence>
<protein>
    <submittedName>
        <fullName evidence="9">Cation diffusion facilitator family transporter</fullName>
    </submittedName>
</protein>
<dbReference type="Pfam" id="PF16916">
    <property type="entry name" value="ZT_dimer"/>
    <property type="match status" value="1"/>
</dbReference>
<dbReference type="PANTHER" id="PTHR13414">
    <property type="entry name" value="HUEL-CATION TRANSPORTER"/>
    <property type="match status" value="1"/>
</dbReference>
<name>A0ABD5Z7C1_9EURY</name>
<gene>
    <name evidence="9" type="ORF">ACFQJ9_16975</name>
</gene>
<dbReference type="PANTHER" id="PTHR13414:SF9">
    <property type="entry name" value="PROTON-COUPLED ZINC ANTIPORTER SLC30A9, MITOCHONDRIAL"/>
    <property type="match status" value="1"/>
</dbReference>
<proteinExistence type="predicted"/>
<dbReference type="InterPro" id="IPR027470">
    <property type="entry name" value="Cation_efflux_CTD"/>
</dbReference>
<evidence type="ECO:0000313" key="9">
    <source>
        <dbReference type="EMBL" id="MFC7201079.1"/>
    </source>
</evidence>
<dbReference type="PROSITE" id="PS51257">
    <property type="entry name" value="PROKAR_LIPOPROTEIN"/>
    <property type="match status" value="1"/>
</dbReference>
<dbReference type="Proteomes" id="UP001596447">
    <property type="component" value="Unassembled WGS sequence"/>
</dbReference>
<evidence type="ECO:0000259" key="8">
    <source>
        <dbReference type="Pfam" id="PF16916"/>
    </source>
</evidence>
<dbReference type="SUPFAM" id="SSF161111">
    <property type="entry name" value="Cation efflux protein transmembrane domain-like"/>
    <property type="match status" value="1"/>
</dbReference>
<evidence type="ECO:0000256" key="4">
    <source>
        <dbReference type="ARBA" id="ARBA00022989"/>
    </source>
</evidence>
<feature type="transmembrane region" description="Helical" evidence="6">
    <location>
        <begin position="181"/>
        <end position="200"/>
    </location>
</feature>
<evidence type="ECO:0000259" key="7">
    <source>
        <dbReference type="Pfam" id="PF01545"/>
    </source>
</evidence>
<dbReference type="InterPro" id="IPR036837">
    <property type="entry name" value="Cation_efflux_CTD_sf"/>
</dbReference>
<dbReference type="Pfam" id="PF01545">
    <property type="entry name" value="Cation_efflux"/>
    <property type="match status" value="1"/>
</dbReference>
<dbReference type="AlphaFoldDB" id="A0ABD5Z7C1"/>
<keyword evidence="4 6" id="KW-1133">Transmembrane helix</keyword>
<dbReference type="InterPro" id="IPR027469">
    <property type="entry name" value="Cation_efflux_TMD_sf"/>
</dbReference>
<keyword evidence="5 6" id="KW-0472">Membrane</keyword>
<dbReference type="Gene3D" id="1.20.1510.10">
    <property type="entry name" value="Cation efflux protein transmembrane domain"/>
    <property type="match status" value="1"/>
</dbReference>
<organism evidence="9 10">
    <name type="scientific">Halospeciosus flavus</name>
    <dbReference type="NCBI Taxonomy" id="3032283"/>
    <lineage>
        <taxon>Archaea</taxon>
        <taxon>Methanobacteriati</taxon>
        <taxon>Methanobacteriota</taxon>
        <taxon>Stenosarchaea group</taxon>
        <taxon>Halobacteria</taxon>
        <taxon>Halobacteriales</taxon>
        <taxon>Halobacteriaceae</taxon>
        <taxon>Halospeciosus</taxon>
    </lineage>
</organism>
<keyword evidence="10" id="KW-1185">Reference proteome</keyword>
<sequence length="330" mass="35638">MASSKSVVLAALFANAAIACLKFVGYLLTQSPSMLSETYHSVSDTGNQIFLLVGIRYGGKAPTQSHPFGYGKAQFFYSFLVSVLLFGIAGWESLNHGYHALVAHEAAGLSGTVTFAGSTFPAVWVNYAVLSAGLVFEGYALNKANQGMIHDIRKHDWSGYREAFVKTSNITTLTAFTEDTIAVAGLALALVGNVLAQVTGNPVYDAAAAVLIGILLMGFALALAWENKRLLLGESLPEGDENELRDIVADWDGVEEVVDFRTVYFGPERIIVTADVAFADELDTEDIDDRITAMEAELMAHNPGVKKVYIEPEHFDLTTVVTRDGERTLG</sequence>
<evidence type="ECO:0000256" key="5">
    <source>
        <dbReference type="ARBA" id="ARBA00023136"/>
    </source>
</evidence>
<accession>A0ABD5Z7C1</accession>
<feature type="transmembrane region" description="Helical" evidence="6">
    <location>
        <begin position="75"/>
        <end position="94"/>
    </location>
</feature>
<reference evidence="9 10" key="1">
    <citation type="journal article" date="2019" name="Int. J. Syst. Evol. Microbiol.">
        <title>The Global Catalogue of Microorganisms (GCM) 10K type strain sequencing project: providing services to taxonomists for standard genome sequencing and annotation.</title>
        <authorList>
            <consortium name="The Broad Institute Genomics Platform"/>
            <consortium name="The Broad Institute Genome Sequencing Center for Infectious Disease"/>
            <person name="Wu L."/>
            <person name="Ma J."/>
        </authorList>
    </citation>
    <scope>NUCLEOTIDE SEQUENCE [LARGE SCALE GENOMIC DNA]</scope>
    <source>
        <strain evidence="9 10">XZGYJ-43</strain>
    </source>
</reference>